<dbReference type="HAMAP" id="MF_01926">
    <property type="entry name" value="PurS"/>
    <property type="match status" value="1"/>
</dbReference>
<comment type="pathway">
    <text evidence="6">Purine metabolism; IMP biosynthesis via de novo pathway; 5-amino-1-(5-phospho-D-ribosyl)imidazole from N(2)-formyl-N(1)-(5-phospho-D-ribosyl)glycinamide: step 1/2.</text>
</comment>
<comment type="similarity">
    <text evidence="6">Belongs to the PurS family.</text>
</comment>
<dbReference type="PANTHER" id="PTHR34696:SF1">
    <property type="entry name" value="PHOSPHORIBOSYLFORMYLGLYCINAMIDINE SYNTHASE SUBUNIT PURS"/>
    <property type="match status" value="1"/>
</dbReference>
<keyword evidence="5 6" id="KW-0067">ATP-binding</keyword>
<gene>
    <name evidence="6 7" type="primary">purS</name>
    <name evidence="7" type="ORF">TTHT_0354</name>
</gene>
<dbReference type="InterPro" id="IPR003850">
    <property type="entry name" value="PurS"/>
</dbReference>
<dbReference type="KEGG" id="thyd:TTHT_0354"/>
<evidence type="ECO:0000256" key="6">
    <source>
        <dbReference type="HAMAP-Rule" id="MF_01926"/>
    </source>
</evidence>
<keyword evidence="2 6" id="KW-0436">Ligase</keyword>
<dbReference type="EC" id="6.3.5.3" evidence="6"/>
<reference evidence="7 8" key="1">
    <citation type="journal article" date="2012" name="Extremophiles">
        <title>Thermotomaculum hydrothermale gen. nov., sp. nov., a novel heterotrophic thermophile within the phylum Acidobacteria from a deep-sea hydrothermal vent chimney in the Southern Okinawa Trough.</title>
        <authorList>
            <person name="Izumi H."/>
            <person name="Nunoura T."/>
            <person name="Miyazaki M."/>
            <person name="Mino S."/>
            <person name="Toki T."/>
            <person name="Takai K."/>
            <person name="Sako Y."/>
            <person name="Sawabe T."/>
            <person name="Nakagawa S."/>
        </authorList>
    </citation>
    <scope>NUCLEOTIDE SEQUENCE [LARGE SCALE GENOMIC DNA]</scope>
    <source>
        <strain evidence="7 8">AC55</strain>
    </source>
</reference>
<dbReference type="RefSeq" id="WP_201328302.1">
    <property type="nucleotide sequence ID" value="NZ_AP017470.1"/>
</dbReference>
<comment type="catalytic activity">
    <reaction evidence="6">
        <text>N(2)-formyl-N(1)-(5-phospho-beta-D-ribosyl)glycinamide + L-glutamine + ATP + H2O = 2-formamido-N(1)-(5-O-phospho-beta-D-ribosyl)acetamidine + L-glutamate + ADP + phosphate + H(+)</text>
        <dbReference type="Rhea" id="RHEA:17129"/>
        <dbReference type="ChEBI" id="CHEBI:15377"/>
        <dbReference type="ChEBI" id="CHEBI:15378"/>
        <dbReference type="ChEBI" id="CHEBI:29985"/>
        <dbReference type="ChEBI" id="CHEBI:30616"/>
        <dbReference type="ChEBI" id="CHEBI:43474"/>
        <dbReference type="ChEBI" id="CHEBI:58359"/>
        <dbReference type="ChEBI" id="CHEBI:147286"/>
        <dbReference type="ChEBI" id="CHEBI:147287"/>
        <dbReference type="ChEBI" id="CHEBI:456216"/>
        <dbReference type="EC" id="6.3.5.3"/>
    </reaction>
</comment>
<evidence type="ECO:0000256" key="5">
    <source>
        <dbReference type="ARBA" id="ARBA00022840"/>
    </source>
</evidence>
<dbReference type="Proteomes" id="UP000595564">
    <property type="component" value="Chromosome"/>
</dbReference>
<dbReference type="GO" id="GO:0005524">
    <property type="term" value="F:ATP binding"/>
    <property type="evidence" value="ECO:0007669"/>
    <property type="project" value="UniProtKB-UniRule"/>
</dbReference>
<protein>
    <recommendedName>
        <fullName evidence="6">Phosphoribosylformylglycinamidine synthase subunit PurS</fullName>
        <shortName evidence="6">FGAM synthase</shortName>
        <ecNumber evidence="6">6.3.5.3</ecNumber>
    </recommendedName>
    <alternativeName>
        <fullName evidence="6">Formylglycinamide ribonucleotide amidotransferase subunit III</fullName>
        <shortName evidence="6">FGAR amidotransferase III</shortName>
        <shortName evidence="6">FGAR-AT III</shortName>
    </alternativeName>
    <alternativeName>
        <fullName evidence="6">Phosphoribosylformylglycinamidine synthase subunit III</fullName>
    </alternativeName>
</protein>
<comment type="function">
    <text evidence="6">Part of the phosphoribosylformylglycinamidine synthase complex involved in the purines biosynthetic pathway. Catalyzes the ATP-dependent conversion of formylglycinamide ribonucleotide (FGAR) and glutamine to yield formylglycinamidine ribonucleotide (FGAM) and glutamate. The FGAM synthase complex is composed of three subunits. PurQ produces an ammonia molecule by converting glutamine to glutamate. PurL transfers the ammonia molecule to FGAR to form FGAM in an ATP-dependent manner. PurS interacts with PurQ and PurL and is thought to assist in the transfer of the ammonia molecule from PurQ to PurL.</text>
</comment>
<dbReference type="GO" id="GO:0006189">
    <property type="term" value="P:'de novo' IMP biosynthetic process"/>
    <property type="evidence" value="ECO:0007669"/>
    <property type="project" value="UniProtKB-UniRule"/>
</dbReference>
<dbReference type="GO" id="GO:0004642">
    <property type="term" value="F:phosphoribosylformylglycinamidine synthase activity"/>
    <property type="evidence" value="ECO:0007669"/>
    <property type="project" value="UniProtKB-UniRule"/>
</dbReference>
<keyword evidence="1 6" id="KW-0963">Cytoplasm</keyword>
<evidence type="ECO:0000256" key="1">
    <source>
        <dbReference type="ARBA" id="ARBA00022490"/>
    </source>
</evidence>
<keyword evidence="8" id="KW-1185">Reference proteome</keyword>
<dbReference type="InterPro" id="IPR036604">
    <property type="entry name" value="PurS-like_sf"/>
</dbReference>
<dbReference type="AlphaFoldDB" id="A0A7R6PWL5"/>
<keyword evidence="4 6" id="KW-0658">Purine biosynthesis</keyword>
<keyword evidence="3 6" id="KW-0547">Nucleotide-binding</keyword>
<dbReference type="Gene3D" id="3.30.1280.10">
    <property type="entry name" value="Phosphoribosylformylglycinamidine synthase subunit PurS"/>
    <property type="match status" value="1"/>
</dbReference>
<evidence type="ECO:0000313" key="7">
    <source>
        <dbReference type="EMBL" id="BBB31970.1"/>
    </source>
</evidence>
<dbReference type="NCBIfam" id="NF004630">
    <property type="entry name" value="PRK05974.1"/>
    <property type="match status" value="1"/>
</dbReference>
<dbReference type="NCBIfam" id="TIGR00302">
    <property type="entry name" value="phosphoribosylformylglycinamidine synthase subunit PurS"/>
    <property type="match status" value="1"/>
</dbReference>
<accession>A0A7R6PWL5</accession>
<evidence type="ECO:0000256" key="4">
    <source>
        <dbReference type="ARBA" id="ARBA00022755"/>
    </source>
</evidence>
<dbReference type="SUPFAM" id="SSF82697">
    <property type="entry name" value="PurS-like"/>
    <property type="match status" value="1"/>
</dbReference>
<evidence type="ECO:0000256" key="2">
    <source>
        <dbReference type="ARBA" id="ARBA00022598"/>
    </source>
</evidence>
<comment type="subcellular location">
    <subcellularLocation>
        <location evidence="6">Cytoplasm</location>
    </subcellularLocation>
</comment>
<dbReference type="UniPathway" id="UPA00074">
    <property type="reaction ID" value="UER00128"/>
</dbReference>
<organism evidence="7 8">
    <name type="scientific">Thermotomaculum hydrothermale</name>
    <dbReference type="NCBI Taxonomy" id="981385"/>
    <lineage>
        <taxon>Bacteria</taxon>
        <taxon>Pseudomonadati</taxon>
        <taxon>Acidobacteriota</taxon>
        <taxon>Holophagae</taxon>
        <taxon>Thermotomaculales</taxon>
        <taxon>Thermotomaculaceae</taxon>
        <taxon>Thermotomaculum</taxon>
    </lineage>
</organism>
<evidence type="ECO:0000256" key="3">
    <source>
        <dbReference type="ARBA" id="ARBA00022741"/>
    </source>
</evidence>
<proteinExistence type="inferred from homology"/>
<comment type="subunit">
    <text evidence="6">Part of the FGAM synthase complex composed of 1 PurL, 1 PurQ and 2 PurS subunits.</text>
</comment>
<name>A0A7R6PWL5_9BACT</name>
<dbReference type="PANTHER" id="PTHR34696">
    <property type="entry name" value="PHOSPHORIBOSYLFORMYLGLYCINAMIDINE SYNTHASE SUBUNIT PURS"/>
    <property type="match status" value="1"/>
</dbReference>
<sequence length="79" mass="8918">MKIQVLVRLKNGVLDPQGKAVEKSALKMGFEGFKNFRIGKIIEFESNLPKNKAIEEAKKLADKLLSNPVIESYEVKVEE</sequence>
<dbReference type="Pfam" id="PF02700">
    <property type="entry name" value="PurS"/>
    <property type="match status" value="1"/>
</dbReference>
<dbReference type="GO" id="GO:0005737">
    <property type="term" value="C:cytoplasm"/>
    <property type="evidence" value="ECO:0007669"/>
    <property type="project" value="UniProtKB-SubCell"/>
</dbReference>
<evidence type="ECO:0000313" key="8">
    <source>
        <dbReference type="Proteomes" id="UP000595564"/>
    </source>
</evidence>
<dbReference type="EMBL" id="AP017470">
    <property type="protein sequence ID" value="BBB31970.1"/>
    <property type="molecule type" value="Genomic_DNA"/>
</dbReference>